<gene>
    <name evidence="1" type="ORF">OSB04_013052</name>
</gene>
<keyword evidence="2" id="KW-1185">Reference proteome</keyword>
<name>A0AA38TK22_9ASTR</name>
<dbReference type="EMBL" id="JARYMX010000003">
    <property type="protein sequence ID" value="KAJ9558438.1"/>
    <property type="molecule type" value="Genomic_DNA"/>
</dbReference>
<sequence>MLRIQPPAAEKEACRECGMGIPDCLGCQMFTAAAEDGGGERRRKRGNKEFRRKMEAAGKMGLYILGEDGGRR</sequence>
<dbReference type="Proteomes" id="UP001172457">
    <property type="component" value="Chromosome 3"/>
</dbReference>
<comment type="caution">
    <text evidence="1">The sequence shown here is derived from an EMBL/GenBank/DDBJ whole genome shotgun (WGS) entry which is preliminary data.</text>
</comment>
<dbReference type="AlphaFoldDB" id="A0AA38TK22"/>
<evidence type="ECO:0000313" key="2">
    <source>
        <dbReference type="Proteomes" id="UP001172457"/>
    </source>
</evidence>
<evidence type="ECO:0000313" key="1">
    <source>
        <dbReference type="EMBL" id="KAJ9558438.1"/>
    </source>
</evidence>
<organism evidence="1 2">
    <name type="scientific">Centaurea solstitialis</name>
    <name type="common">yellow star-thistle</name>
    <dbReference type="NCBI Taxonomy" id="347529"/>
    <lineage>
        <taxon>Eukaryota</taxon>
        <taxon>Viridiplantae</taxon>
        <taxon>Streptophyta</taxon>
        <taxon>Embryophyta</taxon>
        <taxon>Tracheophyta</taxon>
        <taxon>Spermatophyta</taxon>
        <taxon>Magnoliopsida</taxon>
        <taxon>eudicotyledons</taxon>
        <taxon>Gunneridae</taxon>
        <taxon>Pentapetalae</taxon>
        <taxon>asterids</taxon>
        <taxon>campanulids</taxon>
        <taxon>Asterales</taxon>
        <taxon>Asteraceae</taxon>
        <taxon>Carduoideae</taxon>
        <taxon>Cardueae</taxon>
        <taxon>Centaureinae</taxon>
        <taxon>Centaurea</taxon>
    </lineage>
</organism>
<accession>A0AA38TK22</accession>
<proteinExistence type="predicted"/>
<protein>
    <submittedName>
        <fullName evidence="1">Uncharacterized protein</fullName>
    </submittedName>
</protein>
<reference evidence="1" key="1">
    <citation type="submission" date="2023-03" db="EMBL/GenBank/DDBJ databases">
        <title>Chromosome-scale reference genome and RAD-based genetic map of yellow starthistle (Centaurea solstitialis) reveal putative structural variation and QTLs associated with invader traits.</title>
        <authorList>
            <person name="Reatini B."/>
            <person name="Cang F.A."/>
            <person name="Jiang Q."/>
            <person name="Mckibben M.T.W."/>
            <person name="Barker M.S."/>
            <person name="Rieseberg L.H."/>
            <person name="Dlugosch K.M."/>
        </authorList>
    </citation>
    <scope>NUCLEOTIDE SEQUENCE</scope>
    <source>
        <strain evidence="1">CAN-66</strain>
        <tissue evidence="1">Leaf</tissue>
    </source>
</reference>